<organism evidence="1 2">
    <name type="scientific">Planomicrobium stackebrandtii</name>
    <dbReference type="NCBI Taxonomy" id="253160"/>
    <lineage>
        <taxon>Bacteria</taxon>
        <taxon>Bacillati</taxon>
        <taxon>Bacillota</taxon>
        <taxon>Bacilli</taxon>
        <taxon>Bacillales</taxon>
        <taxon>Caryophanaceae</taxon>
        <taxon>Planomicrobium</taxon>
    </lineage>
</organism>
<evidence type="ECO:0000313" key="1">
    <source>
        <dbReference type="EMBL" id="MDQ0428802.1"/>
    </source>
</evidence>
<keyword evidence="2" id="KW-1185">Reference proteome</keyword>
<gene>
    <name evidence="1" type="ORF">QOZ98_001629</name>
</gene>
<dbReference type="Proteomes" id="UP001241988">
    <property type="component" value="Unassembled WGS sequence"/>
</dbReference>
<comment type="caution">
    <text evidence="1">The sequence shown here is derived from an EMBL/GenBank/DDBJ whole genome shotgun (WGS) entry which is preliminary data.</text>
</comment>
<proteinExistence type="predicted"/>
<sequence length="36" mass="4144">MDLLPPPFEKNSTAYCMYCLTAEEDKHVEDVEPPVM</sequence>
<protein>
    <submittedName>
        <fullName evidence="1">Uncharacterized protein</fullName>
    </submittedName>
</protein>
<reference evidence="1 2" key="1">
    <citation type="submission" date="2023-07" db="EMBL/GenBank/DDBJ databases">
        <title>Genomic Encyclopedia of Type Strains, Phase IV (KMG-IV): sequencing the most valuable type-strain genomes for metagenomic binning, comparative biology and taxonomic classification.</title>
        <authorList>
            <person name="Goeker M."/>
        </authorList>
    </citation>
    <scope>NUCLEOTIDE SEQUENCE [LARGE SCALE GENOMIC DNA]</scope>
    <source>
        <strain evidence="1 2">DSM 16419</strain>
    </source>
</reference>
<dbReference type="EMBL" id="JAUSWB010000004">
    <property type="protein sequence ID" value="MDQ0428802.1"/>
    <property type="molecule type" value="Genomic_DNA"/>
</dbReference>
<evidence type="ECO:0000313" key="2">
    <source>
        <dbReference type="Proteomes" id="UP001241988"/>
    </source>
</evidence>
<name>A0ABU0GTX6_9BACL</name>
<accession>A0ABU0GTX6</accession>